<dbReference type="InterPro" id="IPR028082">
    <property type="entry name" value="Peripla_BP_I"/>
</dbReference>
<comment type="caution">
    <text evidence="5">The sequence shown here is derived from an EMBL/GenBank/DDBJ whole genome shotgun (WGS) entry which is preliminary data.</text>
</comment>
<evidence type="ECO:0000256" key="2">
    <source>
        <dbReference type="ARBA" id="ARBA00023125"/>
    </source>
</evidence>
<sequence>MATIKDIAVRSNVSAATVSRVLNNDHTLSVTGETRQRILNAAQELRYKTVRKRRVEQKISSIKSPRVGVVLVQSLEEEVDGLDDPYFSSIRQGIENEFLNRGVFTNKVIRLTNTNYDQVVNDLDGLIVVGGISIDTLNKVSTCLDNVVFVNYSPDEDKYDSVTVDFEKATKRALEHLLTLGYKRIGYIGGREREHFPTNTLLIEDKRQTTFEMVMEKAEIYDSNDVFIGEYTMSQGYELMKKAIEQGDLPEAFFISSDSMAIGAMRALQESDFRVPQDVAIVSFNDVEMAKFSITPLTTVKVHTEQMGRMGVQLLLDRINGRKVPLKVTVPTELVIRESCGVKNKKEVKTSLQNEIS</sequence>
<dbReference type="Proteomes" id="UP000253314">
    <property type="component" value="Unassembled WGS sequence"/>
</dbReference>
<dbReference type="RefSeq" id="WP_113804024.1">
    <property type="nucleotide sequence ID" value="NZ_QOCW01000001.1"/>
</dbReference>
<feature type="domain" description="HTH lacI-type" evidence="4">
    <location>
        <begin position="2"/>
        <end position="58"/>
    </location>
</feature>
<dbReference type="Pfam" id="PF00356">
    <property type="entry name" value="LacI"/>
    <property type="match status" value="1"/>
</dbReference>
<evidence type="ECO:0000259" key="4">
    <source>
        <dbReference type="PROSITE" id="PS50932"/>
    </source>
</evidence>
<dbReference type="InterPro" id="IPR010982">
    <property type="entry name" value="Lambda_DNA-bd_dom_sf"/>
</dbReference>
<reference evidence="5 6" key="1">
    <citation type="submission" date="2018-07" db="EMBL/GenBank/DDBJ databases">
        <title>Lottiidibacillus patelloidae gen. nov., sp. nov., isolated from the intestinal tract of a marine limpet and the reclassification of B. taeanensis BH030017T, B. algicola KMM 3737T and B. hwajinpoensis SW-72T as genus Lottiidibacillus.</title>
        <authorList>
            <person name="Liu R."/>
            <person name="Huang Z."/>
        </authorList>
    </citation>
    <scope>NUCLEOTIDE SEQUENCE [LARGE SCALE GENOMIC DNA]</scope>
    <source>
        <strain evidence="5 6">BH030017</strain>
    </source>
</reference>
<evidence type="ECO:0000313" key="6">
    <source>
        <dbReference type="Proteomes" id="UP000253314"/>
    </source>
</evidence>
<dbReference type="PROSITE" id="PS00356">
    <property type="entry name" value="HTH_LACI_1"/>
    <property type="match status" value="1"/>
</dbReference>
<organism evidence="5 6">
    <name type="scientific">Bacillus taeanensis</name>
    <dbReference type="NCBI Taxonomy" id="273032"/>
    <lineage>
        <taxon>Bacteria</taxon>
        <taxon>Bacillati</taxon>
        <taxon>Bacillota</taxon>
        <taxon>Bacilli</taxon>
        <taxon>Bacillales</taxon>
        <taxon>Bacillaceae</taxon>
        <taxon>Bacillus</taxon>
    </lineage>
</organism>
<dbReference type="InterPro" id="IPR046335">
    <property type="entry name" value="LacI/GalR-like_sensor"/>
</dbReference>
<dbReference type="CDD" id="cd01544">
    <property type="entry name" value="PBP1_GalR"/>
    <property type="match status" value="1"/>
</dbReference>
<dbReference type="SMART" id="SM00354">
    <property type="entry name" value="HTH_LACI"/>
    <property type="match status" value="1"/>
</dbReference>
<dbReference type="SUPFAM" id="SSF53822">
    <property type="entry name" value="Periplasmic binding protein-like I"/>
    <property type="match status" value="1"/>
</dbReference>
<evidence type="ECO:0000256" key="3">
    <source>
        <dbReference type="ARBA" id="ARBA00023163"/>
    </source>
</evidence>
<dbReference type="CDD" id="cd01392">
    <property type="entry name" value="HTH_LacI"/>
    <property type="match status" value="1"/>
</dbReference>
<protein>
    <submittedName>
        <fullName evidence="5">Transcriptional regulator</fullName>
    </submittedName>
</protein>
<keyword evidence="1" id="KW-0805">Transcription regulation</keyword>
<dbReference type="SUPFAM" id="SSF47413">
    <property type="entry name" value="lambda repressor-like DNA-binding domains"/>
    <property type="match status" value="1"/>
</dbReference>
<proteinExistence type="predicted"/>
<keyword evidence="3" id="KW-0804">Transcription</keyword>
<dbReference type="Gene3D" id="3.40.50.2300">
    <property type="match status" value="2"/>
</dbReference>
<dbReference type="GO" id="GO:0000976">
    <property type="term" value="F:transcription cis-regulatory region binding"/>
    <property type="evidence" value="ECO:0007669"/>
    <property type="project" value="TreeGrafter"/>
</dbReference>
<dbReference type="Gene3D" id="1.10.260.40">
    <property type="entry name" value="lambda repressor-like DNA-binding domains"/>
    <property type="match status" value="1"/>
</dbReference>
<evidence type="ECO:0000256" key="1">
    <source>
        <dbReference type="ARBA" id="ARBA00023015"/>
    </source>
</evidence>
<dbReference type="GO" id="GO:0003700">
    <property type="term" value="F:DNA-binding transcription factor activity"/>
    <property type="evidence" value="ECO:0007669"/>
    <property type="project" value="TreeGrafter"/>
</dbReference>
<keyword evidence="2" id="KW-0238">DNA-binding</keyword>
<accession>A0A366Y2T7</accession>
<dbReference type="PROSITE" id="PS50932">
    <property type="entry name" value="HTH_LACI_2"/>
    <property type="match status" value="1"/>
</dbReference>
<name>A0A366Y2T7_9BACI</name>
<keyword evidence="6" id="KW-1185">Reference proteome</keyword>
<gene>
    <name evidence="5" type="ORF">DS031_00780</name>
</gene>
<dbReference type="EMBL" id="QOCW01000001">
    <property type="protein sequence ID" value="RBW71319.1"/>
    <property type="molecule type" value="Genomic_DNA"/>
</dbReference>
<dbReference type="PANTHER" id="PTHR30146:SF149">
    <property type="entry name" value="HTH-TYPE TRANSCRIPTIONAL REGULATOR EBGR"/>
    <property type="match status" value="1"/>
</dbReference>
<dbReference type="OrthoDB" id="43195at2"/>
<evidence type="ECO:0000313" key="5">
    <source>
        <dbReference type="EMBL" id="RBW71319.1"/>
    </source>
</evidence>
<dbReference type="InterPro" id="IPR000843">
    <property type="entry name" value="HTH_LacI"/>
</dbReference>
<dbReference type="Pfam" id="PF13377">
    <property type="entry name" value="Peripla_BP_3"/>
    <property type="match status" value="1"/>
</dbReference>
<dbReference type="PANTHER" id="PTHR30146">
    <property type="entry name" value="LACI-RELATED TRANSCRIPTIONAL REPRESSOR"/>
    <property type="match status" value="1"/>
</dbReference>
<dbReference type="AlphaFoldDB" id="A0A366Y2T7"/>